<dbReference type="AlphaFoldDB" id="A0A2J7ZKC6"/>
<sequence>AAWRGLLPVELRFIRFGALVSFEQKVVHKLVCRSRVIFDICGPWYLTSLQCVAFERAAGCSSLSSLPCASWMGVHVEA</sequence>
<reference evidence="1 2" key="1">
    <citation type="journal article" date="2017" name="Mol. Biol. Evol.">
        <title>The 4-celled Tetrabaena socialis nuclear genome reveals the essential components for genetic control of cell number at the origin of multicellularity in the volvocine lineage.</title>
        <authorList>
            <person name="Featherston J."/>
            <person name="Arakaki Y."/>
            <person name="Hanschen E.R."/>
            <person name="Ferris P.J."/>
            <person name="Michod R.E."/>
            <person name="Olson B.J.S.C."/>
            <person name="Nozaki H."/>
            <person name="Durand P.M."/>
        </authorList>
    </citation>
    <scope>NUCLEOTIDE SEQUENCE [LARGE SCALE GENOMIC DNA]</scope>
    <source>
        <strain evidence="1 2">NIES-571</strain>
    </source>
</reference>
<feature type="non-terminal residue" evidence="1">
    <location>
        <position position="1"/>
    </location>
</feature>
<organism evidence="1 2">
    <name type="scientific">Tetrabaena socialis</name>
    <dbReference type="NCBI Taxonomy" id="47790"/>
    <lineage>
        <taxon>Eukaryota</taxon>
        <taxon>Viridiplantae</taxon>
        <taxon>Chlorophyta</taxon>
        <taxon>core chlorophytes</taxon>
        <taxon>Chlorophyceae</taxon>
        <taxon>CS clade</taxon>
        <taxon>Chlamydomonadales</taxon>
        <taxon>Tetrabaenaceae</taxon>
        <taxon>Tetrabaena</taxon>
    </lineage>
</organism>
<comment type="caution">
    <text evidence="1">The sequence shown here is derived from an EMBL/GenBank/DDBJ whole genome shotgun (WGS) entry which is preliminary data.</text>
</comment>
<accession>A0A2J7ZKC6</accession>
<gene>
    <name evidence="1" type="ORF">TSOC_013443</name>
</gene>
<evidence type="ECO:0000313" key="1">
    <source>
        <dbReference type="EMBL" id="PNH00719.1"/>
    </source>
</evidence>
<proteinExistence type="predicted"/>
<protein>
    <submittedName>
        <fullName evidence="1">Uncharacterized protein</fullName>
    </submittedName>
</protein>
<dbReference type="Proteomes" id="UP000236333">
    <property type="component" value="Unassembled WGS sequence"/>
</dbReference>
<name>A0A2J7ZKC6_9CHLO</name>
<keyword evidence="2" id="KW-1185">Reference proteome</keyword>
<evidence type="ECO:0000313" key="2">
    <source>
        <dbReference type="Proteomes" id="UP000236333"/>
    </source>
</evidence>
<dbReference type="EMBL" id="PGGS01001202">
    <property type="protein sequence ID" value="PNH00719.1"/>
    <property type="molecule type" value="Genomic_DNA"/>
</dbReference>